<keyword evidence="3" id="KW-1185">Reference proteome</keyword>
<dbReference type="AlphaFoldDB" id="A0A5B0R053"/>
<proteinExistence type="predicted"/>
<protein>
    <submittedName>
        <fullName evidence="2">Uncharacterized protein</fullName>
    </submittedName>
</protein>
<sequence length="182" mass="19980">MNDGKPHPTFELVLPTHIRTNSSGKKMTARPGSMAAQQAGLPDALLASNIPLIRAPGTWLPKPIACPSDLHPLPEDVTAYFVYPYTLEPSSIRYLHGLSSHPTNWETTLQSTQTYLEDRRLRKEAERIRIEREKEQSRLDSLRLVAPGWNGAMESILGAPSTSAPPPTSSAPSTTPHDSHPS</sequence>
<evidence type="ECO:0000313" key="3">
    <source>
        <dbReference type="Proteomes" id="UP000324748"/>
    </source>
</evidence>
<dbReference type="OrthoDB" id="2506317at2759"/>
<feature type="region of interest" description="Disordered" evidence="1">
    <location>
        <begin position="154"/>
        <end position="182"/>
    </location>
</feature>
<dbReference type="EMBL" id="VSWC01000001">
    <property type="protein sequence ID" value="KAA1118916.1"/>
    <property type="molecule type" value="Genomic_DNA"/>
</dbReference>
<evidence type="ECO:0000313" key="2">
    <source>
        <dbReference type="EMBL" id="KAA1118916.1"/>
    </source>
</evidence>
<reference evidence="2 3" key="1">
    <citation type="submission" date="2019-05" db="EMBL/GenBank/DDBJ databases">
        <title>Emergence of the Ug99 lineage of the wheat stem rust pathogen through somatic hybridization.</title>
        <authorList>
            <person name="Li F."/>
            <person name="Upadhyaya N.M."/>
            <person name="Sperschneider J."/>
            <person name="Matny O."/>
            <person name="Nguyen-Phuc H."/>
            <person name="Mago R."/>
            <person name="Raley C."/>
            <person name="Miller M.E."/>
            <person name="Silverstein K.A.T."/>
            <person name="Henningsen E."/>
            <person name="Hirsch C.D."/>
            <person name="Visser B."/>
            <person name="Pretorius Z.A."/>
            <person name="Steffenson B.J."/>
            <person name="Schwessinger B."/>
            <person name="Dodds P.N."/>
            <person name="Figueroa M."/>
        </authorList>
    </citation>
    <scope>NUCLEOTIDE SEQUENCE [LARGE SCALE GENOMIC DNA]</scope>
    <source>
        <strain evidence="2">21-0</strain>
    </source>
</reference>
<evidence type="ECO:0000256" key="1">
    <source>
        <dbReference type="SAM" id="MobiDB-lite"/>
    </source>
</evidence>
<gene>
    <name evidence="2" type="ORF">PGT21_010259</name>
</gene>
<dbReference type="Proteomes" id="UP000324748">
    <property type="component" value="Unassembled WGS sequence"/>
</dbReference>
<comment type="caution">
    <text evidence="2">The sequence shown here is derived from an EMBL/GenBank/DDBJ whole genome shotgun (WGS) entry which is preliminary data.</text>
</comment>
<organism evidence="2 3">
    <name type="scientific">Puccinia graminis f. sp. tritici</name>
    <dbReference type="NCBI Taxonomy" id="56615"/>
    <lineage>
        <taxon>Eukaryota</taxon>
        <taxon>Fungi</taxon>
        <taxon>Dikarya</taxon>
        <taxon>Basidiomycota</taxon>
        <taxon>Pucciniomycotina</taxon>
        <taxon>Pucciniomycetes</taxon>
        <taxon>Pucciniales</taxon>
        <taxon>Pucciniaceae</taxon>
        <taxon>Puccinia</taxon>
    </lineage>
</organism>
<accession>A0A5B0R053</accession>
<name>A0A5B0R053_PUCGR</name>